<evidence type="ECO:0000256" key="2">
    <source>
        <dbReference type="ARBA" id="ARBA00008854"/>
    </source>
</evidence>
<dbReference type="PANTHER" id="PTHR34478:SF2">
    <property type="entry name" value="MEMBRANE PROTEIN"/>
    <property type="match status" value="1"/>
</dbReference>
<dbReference type="RefSeq" id="WP_008799510.1">
    <property type="nucleotide sequence ID" value="NZ_KQ235735.1"/>
</dbReference>
<dbReference type="HOGENOM" id="CLU_056714_2_2_0"/>
<evidence type="ECO:0000313" key="6">
    <source>
        <dbReference type="EMBL" id="EEO39903.1"/>
    </source>
</evidence>
<evidence type="ECO:0000256" key="3">
    <source>
        <dbReference type="ARBA" id="ARBA00022692"/>
    </source>
</evidence>
<keyword evidence="4" id="KW-1133">Transmembrane helix</keyword>
<gene>
    <name evidence="6" type="ORF">FSCG_00616</name>
</gene>
<keyword evidence="5" id="KW-0472">Membrane</keyword>
<evidence type="ECO:0000256" key="1">
    <source>
        <dbReference type="ARBA" id="ARBA00004167"/>
    </source>
</evidence>
<dbReference type="SUPFAM" id="SSF140478">
    <property type="entry name" value="LemA-like"/>
    <property type="match status" value="1"/>
</dbReference>
<dbReference type="AlphaFoldDB" id="A0A0M1VTG7"/>
<evidence type="ECO:0000313" key="7">
    <source>
        <dbReference type="Proteomes" id="UP000004925"/>
    </source>
</evidence>
<comment type="subcellular location">
    <subcellularLocation>
        <location evidence="1">Membrane</location>
        <topology evidence="1">Single-pass membrane protein</topology>
    </subcellularLocation>
</comment>
<sequence>MIALGVIIGIIVILAVVAIGYKNKFVILDNRVKNAWSQIDVQMQNRFSLVPNLVETVKGYAKHEKETFEGIANAKTRYMSATTPQEKMEANNQLSGFLGRLFAISEAYPELKANTSFENLQAQLVEVENKIRFARQFYNDTVTEYNQTIQMFPGSLFAGFFNYHNAELFKANDMAREEVQVKF</sequence>
<dbReference type="Pfam" id="PF04011">
    <property type="entry name" value="LemA"/>
    <property type="match status" value="1"/>
</dbReference>
<comment type="similarity">
    <text evidence="2">Belongs to the LemA family.</text>
</comment>
<dbReference type="Gene3D" id="1.20.1440.20">
    <property type="entry name" value="LemA-like domain"/>
    <property type="match status" value="1"/>
</dbReference>
<organism evidence="6 7">
    <name type="scientific">Fusobacterium vincentii 4_1_13</name>
    <dbReference type="NCBI Taxonomy" id="469606"/>
    <lineage>
        <taxon>Bacteria</taxon>
        <taxon>Fusobacteriati</taxon>
        <taxon>Fusobacteriota</taxon>
        <taxon>Fusobacteriia</taxon>
        <taxon>Fusobacteriales</taxon>
        <taxon>Fusobacteriaceae</taxon>
        <taxon>Fusobacterium</taxon>
    </lineage>
</organism>
<accession>A0A0M1VTG7</accession>
<dbReference type="GeneID" id="79800257"/>
<evidence type="ECO:0000256" key="5">
    <source>
        <dbReference type="ARBA" id="ARBA00023136"/>
    </source>
</evidence>
<dbReference type="EMBL" id="ACDE02000012">
    <property type="protein sequence ID" value="EEO39903.1"/>
    <property type="molecule type" value="Genomic_DNA"/>
</dbReference>
<evidence type="ECO:0008006" key="8">
    <source>
        <dbReference type="Google" id="ProtNLM"/>
    </source>
</evidence>
<keyword evidence="3" id="KW-0812">Transmembrane</keyword>
<dbReference type="InterPro" id="IPR023353">
    <property type="entry name" value="LemA-like_dom_sf"/>
</dbReference>
<dbReference type="GO" id="GO:0016020">
    <property type="term" value="C:membrane"/>
    <property type="evidence" value="ECO:0007669"/>
    <property type="project" value="UniProtKB-SubCell"/>
</dbReference>
<protein>
    <recommendedName>
        <fullName evidence="8">LemA family protein</fullName>
    </recommendedName>
</protein>
<dbReference type="InterPro" id="IPR007156">
    <property type="entry name" value="MamQ_LemA"/>
</dbReference>
<dbReference type="Proteomes" id="UP000004925">
    <property type="component" value="Unassembled WGS sequence"/>
</dbReference>
<comment type="caution">
    <text evidence="6">The sequence shown here is derived from an EMBL/GenBank/DDBJ whole genome shotgun (WGS) entry which is preliminary data.</text>
</comment>
<dbReference type="PANTHER" id="PTHR34478">
    <property type="entry name" value="PROTEIN LEMA"/>
    <property type="match status" value="1"/>
</dbReference>
<name>A0A0M1VTG7_FUSVC</name>
<dbReference type="eggNOG" id="COG1704">
    <property type="taxonomic scope" value="Bacteria"/>
</dbReference>
<proteinExistence type="inferred from homology"/>
<evidence type="ECO:0000256" key="4">
    <source>
        <dbReference type="ARBA" id="ARBA00022989"/>
    </source>
</evidence>
<reference evidence="6 7" key="1">
    <citation type="submission" date="2011-10" db="EMBL/GenBank/DDBJ databases">
        <title>The Genome Sequence of Fusobacterium sp. 4_1_13.</title>
        <authorList>
            <consortium name="The Broad Institute Genome Sequencing Platform"/>
            <person name="Earl A."/>
            <person name="Ward D."/>
            <person name="Feldgarden M."/>
            <person name="Gevers D."/>
            <person name="Strauss J."/>
            <person name="Ambrose C."/>
            <person name="Allen-Vercoe E."/>
            <person name="Young S.K."/>
            <person name="Zeng Q."/>
            <person name="Gargeya S."/>
            <person name="Fitzgerald M."/>
            <person name="Haas B."/>
            <person name="Abouelleil A."/>
            <person name="Alvarado L."/>
            <person name="Arachchi H.M."/>
            <person name="Berlin A."/>
            <person name="Brown A."/>
            <person name="Chapman S.B."/>
            <person name="Chen Z."/>
            <person name="Dunbar C."/>
            <person name="Freedman E."/>
            <person name="Gearin G."/>
            <person name="Goldberg J."/>
            <person name="Griggs A."/>
            <person name="Gujja S."/>
            <person name="Heiman D."/>
            <person name="Howarth C."/>
            <person name="Larson L."/>
            <person name="Lui A."/>
            <person name="MacDonald P.J."/>
            <person name="Montmayeur A."/>
            <person name="Murphy C."/>
            <person name="Neiman D."/>
            <person name="Pearson M."/>
            <person name="Priest M."/>
            <person name="Roberts A."/>
            <person name="Saif S."/>
            <person name="Shea T."/>
            <person name="Shenoy N."/>
            <person name="Sisk P."/>
            <person name="Stolte C."/>
            <person name="Sykes S."/>
            <person name="Wortman J."/>
            <person name="Nusbaum C."/>
            <person name="Birren B."/>
        </authorList>
    </citation>
    <scope>NUCLEOTIDE SEQUENCE [LARGE SCALE GENOMIC DNA]</scope>
    <source>
        <strain evidence="6 7">4_1_13</strain>
    </source>
</reference>